<gene>
    <name evidence="1" type="ORF">PSON_ATCC_30995.1.T2540022</name>
</gene>
<accession>A0A8S1RRT4</accession>
<evidence type="ECO:0000313" key="1">
    <source>
        <dbReference type="EMBL" id="CAD8129992.1"/>
    </source>
</evidence>
<protein>
    <submittedName>
        <fullName evidence="1">Uncharacterized protein</fullName>
    </submittedName>
</protein>
<dbReference type="Proteomes" id="UP000692954">
    <property type="component" value="Unassembled WGS sequence"/>
</dbReference>
<dbReference type="EMBL" id="CAJJDN010000254">
    <property type="protein sequence ID" value="CAD8129992.1"/>
    <property type="molecule type" value="Genomic_DNA"/>
</dbReference>
<dbReference type="AlphaFoldDB" id="A0A8S1RRT4"/>
<keyword evidence="2" id="KW-1185">Reference proteome</keyword>
<organism evidence="1 2">
    <name type="scientific">Paramecium sonneborni</name>
    <dbReference type="NCBI Taxonomy" id="65129"/>
    <lineage>
        <taxon>Eukaryota</taxon>
        <taxon>Sar</taxon>
        <taxon>Alveolata</taxon>
        <taxon>Ciliophora</taxon>
        <taxon>Intramacronucleata</taxon>
        <taxon>Oligohymenophorea</taxon>
        <taxon>Peniculida</taxon>
        <taxon>Parameciidae</taxon>
        <taxon>Paramecium</taxon>
    </lineage>
</organism>
<sequence length="37" mass="4610">MKYKNHQILILEAIKEQGLSYQKYRYQDNILQILEFH</sequence>
<name>A0A8S1RRT4_9CILI</name>
<reference evidence="1" key="1">
    <citation type="submission" date="2021-01" db="EMBL/GenBank/DDBJ databases">
        <authorList>
            <consortium name="Genoscope - CEA"/>
            <person name="William W."/>
        </authorList>
    </citation>
    <scope>NUCLEOTIDE SEQUENCE</scope>
</reference>
<evidence type="ECO:0000313" key="2">
    <source>
        <dbReference type="Proteomes" id="UP000692954"/>
    </source>
</evidence>
<comment type="caution">
    <text evidence="1">The sequence shown here is derived from an EMBL/GenBank/DDBJ whole genome shotgun (WGS) entry which is preliminary data.</text>
</comment>
<proteinExistence type="predicted"/>